<reference evidence="2" key="2">
    <citation type="submission" date="2015-04" db="EMBL/GenBank/DDBJ databases">
        <title>Draft Genome Sequences of Eight Spore-Forming Food Isolates of Bacillus cereus Genome sequencing.</title>
        <authorList>
            <person name="Krawcyk A.O."/>
            <person name="de Jong A."/>
            <person name="Eijlander R.T."/>
            <person name="Berendsen E.M."/>
            <person name="Holsappel S."/>
            <person name="Wells-Bennik M."/>
            <person name="Kuipers O.P."/>
        </authorList>
    </citation>
    <scope>NUCLEOTIDE SEQUENCE [LARGE SCALE GENOMIC DNA]</scope>
    <source>
        <strain evidence="2">B4147</strain>
    </source>
</reference>
<dbReference type="AlphaFoldDB" id="A0A0G8C1U9"/>
<protein>
    <recommendedName>
        <fullName evidence="3">Cysteine synthase</fullName>
    </recommendedName>
</protein>
<dbReference type="PATRIC" id="fig|1396.433.peg.5326"/>
<comment type="caution">
    <text evidence="1">The sequence shown here is derived from an EMBL/GenBank/DDBJ whole genome shotgun (WGS) entry which is preliminary data.</text>
</comment>
<proteinExistence type="predicted"/>
<evidence type="ECO:0000313" key="2">
    <source>
        <dbReference type="Proteomes" id="UP000035350"/>
    </source>
</evidence>
<evidence type="ECO:0000313" key="1">
    <source>
        <dbReference type="EMBL" id="KKZ93359.1"/>
    </source>
</evidence>
<dbReference type="EMBL" id="LCYN01000031">
    <property type="protein sequence ID" value="KKZ93359.1"/>
    <property type="molecule type" value="Genomic_DNA"/>
</dbReference>
<sequence length="67" mass="7586">MYEMARFYNETGMKIGTSAAVNLLATKQIEKEKGANFNVVTVFPDAVSIEEWSDVKSLQKIKRESNK</sequence>
<accession>A0A0G8C1U9</accession>
<name>A0A0G8C1U9_9BACI</name>
<dbReference type="InterPro" id="IPR036052">
    <property type="entry name" value="TrpB-like_PALP_sf"/>
</dbReference>
<gene>
    <name evidence="1" type="ORF">B4147_2595</name>
</gene>
<reference evidence="1 2" key="1">
    <citation type="journal article" date="2015" name="Genome Announc.">
        <title>Next-Generation Whole-Genome Sequencing of Eight Strains of Bacillus cereus, Isolated from Food.</title>
        <authorList>
            <person name="Krawczyk A.O."/>
            <person name="de Jong A."/>
            <person name="Eijlander R.T."/>
            <person name="Berendsen E.M."/>
            <person name="Holsappel S."/>
            <person name="Wells-Bennik M.H."/>
            <person name="Kuipers O.P."/>
        </authorList>
    </citation>
    <scope>NUCLEOTIDE SEQUENCE [LARGE SCALE GENOMIC DNA]</scope>
    <source>
        <strain evidence="1 2">B4147</strain>
    </source>
</reference>
<dbReference type="GO" id="GO:1901605">
    <property type="term" value="P:alpha-amino acid metabolic process"/>
    <property type="evidence" value="ECO:0007669"/>
    <property type="project" value="UniProtKB-ARBA"/>
</dbReference>
<dbReference type="Gene3D" id="3.40.50.1100">
    <property type="match status" value="1"/>
</dbReference>
<evidence type="ECO:0008006" key="3">
    <source>
        <dbReference type="Google" id="ProtNLM"/>
    </source>
</evidence>
<dbReference type="Proteomes" id="UP000035350">
    <property type="component" value="Unassembled WGS sequence"/>
</dbReference>
<organism evidence="1 2">
    <name type="scientific">Bacillus wiedmannii</name>
    <dbReference type="NCBI Taxonomy" id="1890302"/>
    <lineage>
        <taxon>Bacteria</taxon>
        <taxon>Bacillati</taxon>
        <taxon>Bacillota</taxon>
        <taxon>Bacilli</taxon>
        <taxon>Bacillales</taxon>
        <taxon>Bacillaceae</taxon>
        <taxon>Bacillus</taxon>
        <taxon>Bacillus cereus group</taxon>
    </lineage>
</organism>